<evidence type="ECO:0000313" key="2">
    <source>
        <dbReference type="EMBL" id="KAK5617462.1"/>
    </source>
</evidence>
<proteinExistence type="predicted"/>
<reference evidence="2 3" key="1">
    <citation type="submission" date="2021-06" db="EMBL/GenBank/DDBJ databases">
        <authorList>
            <person name="Palmer J.M."/>
        </authorList>
    </citation>
    <scope>NUCLEOTIDE SEQUENCE [LARGE SCALE GENOMIC DNA]</scope>
    <source>
        <strain evidence="2 3">MEX-2019</strain>
        <tissue evidence="2">Muscle</tissue>
    </source>
</reference>
<protein>
    <submittedName>
        <fullName evidence="2">Uncharacterized protein</fullName>
    </submittedName>
</protein>
<feature type="region of interest" description="Disordered" evidence="1">
    <location>
        <begin position="84"/>
        <end position="147"/>
    </location>
</feature>
<gene>
    <name evidence="2" type="ORF">CRENBAI_005691</name>
</gene>
<sequence>MGGATSMPTPARHLSPGELQSGRVSNPSQGDVFQSQSVEVSPTISSQNLSTSHTNSGFFPTREVTFHIHKSQLLQPRIRLSRSQPSATTHNTLHPTPLAHPTGGEPIGRGTHVSSSDSARLHGSKPGHRGVRQLDPPPGLAPEWGPGDPRLGDGPLCPFVAIIIRGLFNLN</sequence>
<evidence type="ECO:0000313" key="3">
    <source>
        <dbReference type="Proteomes" id="UP001311232"/>
    </source>
</evidence>
<evidence type="ECO:0000256" key="1">
    <source>
        <dbReference type="SAM" id="MobiDB-lite"/>
    </source>
</evidence>
<dbReference type="Proteomes" id="UP001311232">
    <property type="component" value="Unassembled WGS sequence"/>
</dbReference>
<feature type="compositionally biased region" description="Basic residues" evidence="1">
    <location>
        <begin position="122"/>
        <end position="131"/>
    </location>
</feature>
<comment type="caution">
    <text evidence="2">The sequence shown here is derived from an EMBL/GenBank/DDBJ whole genome shotgun (WGS) entry which is preliminary data.</text>
</comment>
<keyword evidence="3" id="KW-1185">Reference proteome</keyword>
<feature type="compositionally biased region" description="Polar residues" evidence="1">
    <location>
        <begin position="84"/>
        <end position="94"/>
    </location>
</feature>
<dbReference type="AlphaFoldDB" id="A0AAV9S9C5"/>
<dbReference type="EMBL" id="JAHHUM010000716">
    <property type="protein sequence ID" value="KAK5617462.1"/>
    <property type="molecule type" value="Genomic_DNA"/>
</dbReference>
<feature type="region of interest" description="Disordered" evidence="1">
    <location>
        <begin position="1"/>
        <end position="56"/>
    </location>
</feature>
<organism evidence="2 3">
    <name type="scientific">Crenichthys baileyi</name>
    <name type="common">White River springfish</name>
    <dbReference type="NCBI Taxonomy" id="28760"/>
    <lineage>
        <taxon>Eukaryota</taxon>
        <taxon>Metazoa</taxon>
        <taxon>Chordata</taxon>
        <taxon>Craniata</taxon>
        <taxon>Vertebrata</taxon>
        <taxon>Euteleostomi</taxon>
        <taxon>Actinopterygii</taxon>
        <taxon>Neopterygii</taxon>
        <taxon>Teleostei</taxon>
        <taxon>Neoteleostei</taxon>
        <taxon>Acanthomorphata</taxon>
        <taxon>Ovalentaria</taxon>
        <taxon>Atherinomorphae</taxon>
        <taxon>Cyprinodontiformes</taxon>
        <taxon>Goodeidae</taxon>
        <taxon>Crenichthys</taxon>
    </lineage>
</organism>
<name>A0AAV9S9C5_9TELE</name>
<feature type="compositionally biased region" description="Polar residues" evidence="1">
    <location>
        <begin position="22"/>
        <end position="56"/>
    </location>
</feature>
<accession>A0AAV9S9C5</accession>